<dbReference type="GO" id="GO:0003677">
    <property type="term" value="F:DNA binding"/>
    <property type="evidence" value="ECO:0007669"/>
    <property type="project" value="UniProtKB-UniRule"/>
</dbReference>
<evidence type="ECO:0008006" key="11">
    <source>
        <dbReference type="Google" id="ProtNLM"/>
    </source>
</evidence>
<keyword evidence="1" id="KW-0479">Metal-binding</keyword>
<dbReference type="SUPFAM" id="SSF57850">
    <property type="entry name" value="RING/U-box"/>
    <property type="match status" value="1"/>
</dbReference>
<evidence type="ECO:0000313" key="10">
    <source>
        <dbReference type="Proteomes" id="UP001160148"/>
    </source>
</evidence>
<dbReference type="GO" id="GO:0008270">
    <property type="term" value="F:zinc ion binding"/>
    <property type="evidence" value="ECO:0007669"/>
    <property type="project" value="UniProtKB-KW"/>
</dbReference>
<dbReference type="SMART" id="SM00692">
    <property type="entry name" value="DM3"/>
    <property type="match status" value="1"/>
</dbReference>
<dbReference type="SMART" id="SM00980">
    <property type="entry name" value="THAP"/>
    <property type="match status" value="1"/>
</dbReference>
<dbReference type="InterPro" id="IPR038441">
    <property type="entry name" value="THAP_Znf_sf"/>
</dbReference>
<name>A0AAV0WWW6_9HEMI</name>
<reference evidence="9 10" key="1">
    <citation type="submission" date="2023-01" db="EMBL/GenBank/DDBJ databases">
        <authorList>
            <person name="Whitehead M."/>
        </authorList>
    </citation>
    <scope>NUCLEOTIDE SEQUENCE [LARGE SCALE GENOMIC DNA]</scope>
</reference>
<evidence type="ECO:0000313" key="9">
    <source>
        <dbReference type="EMBL" id="CAI6360400.1"/>
    </source>
</evidence>
<keyword evidence="4 6" id="KW-0238">DNA-binding</keyword>
<gene>
    <name evidence="9" type="ORF">MEUPH1_LOCUS15708</name>
</gene>
<keyword evidence="3" id="KW-0862">Zinc</keyword>
<feature type="domain" description="THAP-type" evidence="8">
    <location>
        <begin position="1"/>
        <end position="75"/>
    </location>
</feature>
<dbReference type="PANTHER" id="PTHR46927">
    <property type="entry name" value="AGAP005574-PA"/>
    <property type="match status" value="1"/>
</dbReference>
<evidence type="ECO:0000256" key="6">
    <source>
        <dbReference type="PROSITE-ProRule" id="PRU00309"/>
    </source>
</evidence>
<dbReference type="InterPro" id="IPR052224">
    <property type="entry name" value="THAP_domain_protein"/>
</dbReference>
<dbReference type="PANTHER" id="PTHR46927:SF3">
    <property type="entry name" value="THAP-TYPE DOMAIN-CONTAINING PROTEIN"/>
    <property type="match status" value="1"/>
</dbReference>
<dbReference type="Pfam" id="PF05485">
    <property type="entry name" value="THAP"/>
    <property type="match status" value="1"/>
</dbReference>
<comment type="caution">
    <text evidence="9">The sequence shown here is derived from an EMBL/GenBank/DDBJ whole genome shotgun (WGS) entry which is preliminary data.</text>
</comment>
<evidence type="ECO:0000256" key="1">
    <source>
        <dbReference type="ARBA" id="ARBA00022723"/>
    </source>
</evidence>
<evidence type="ECO:0000256" key="4">
    <source>
        <dbReference type="ARBA" id="ARBA00023125"/>
    </source>
</evidence>
<evidence type="ECO:0000256" key="2">
    <source>
        <dbReference type="ARBA" id="ARBA00022771"/>
    </source>
</evidence>
<dbReference type="EMBL" id="CARXXK010000003">
    <property type="protein sequence ID" value="CAI6360400.1"/>
    <property type="molecule type" value="Genomic_DNA"/>
</dbReference>
<evidence type="ECO:0000259" key="8">
    <source>
        <dbReference type="PROSITE" id="PS50950"/>
    </source>
</evidence>
<keyword evidence="2 5" id="KW-0863">Zinc-finger</keyword>
<dbReference type="AlphaFoldDB" id="A0AAV0WWW6"/>
<dbReference type="PROSITE" id="PS50950">
    <property type="entry name" value="ZF_THAP"/>
    <property type="match status" value="1"/>
</dbReference>
<organism evidence="9 10">
    <name type="scientific">Macrosiphum euphorbiae</name>
    <name type="common">potato aphid</name>
    <dbReference type="NCBI Taxonomy" id="13131"/>
    <lineage>
        <taxon>Eukaryota</taxon>
        <taxon>Metazoa</taxon>
        <taxon>Ecdysozoa</taxon>
        <taxon>Arthropoda</taxon>
        <taxon>Hexapoda</taxon>
        <taxon>Insecta</taxon>
        <taxon>Pterygota</taxon>
        <taxon>Neoptera</taxon>
        <taxon>Paraneoptera</taxon>
        <taxon>Hemiptera</taxon>
        <taxon>Sternorrhyncha</taxon>
        <taxon>Aphidomorpha</taxon>
        <taxon>Aphidoidea</taxon>
        <taxon>Aphididae</taxon>
        <taxon>Macrosiphini</taxon>
        <taxon>Macrosiphum</taxon>
    </lineage>
</organism>
<dbReference type="SUPFAM" id="SSF57716">
    <property type="entry name" value="Glucocorticoid receptor-like (DNA-binding domain)"/>
    <property type="match status" value="1"/>
</dbReference>
<protein>
    <recommendedName>
        <fullName evidence="11">RING-type domain-containing protein</fullName>
    </recommendedName>
</protein>
<dbReference type="InterPro" id="IPR001841">
    <property type="entry name" value="Znf_RING"/>
</dbReference>
<dbReference type="Gene3D" id="6.20.210.20">
    <property type="entry name" value="THAP domain"/>
    <property type="match status" value="1"/>
</dbReference>
<sequence>MVCKCVVPNCGVVYAKASNVKLYRFPRNKVLKSKWMKICSITKHLVHYKVCGRHFLPEDIKENGHLKPSVVPSIQLGTNIRPNSESTSQEFFQMGGSHDGMMVMVDGEPSSEVENIVSPMPLPLMPVEQVPPNEENIDNNAVDISSEDENIALPMPLPLMPVEQVPPNEENIDNNAVDISSEDENIALPMPLPLMPVEQVPPNDENIELPNRAIDENREPEEHDWDERDFFVPEEVAVARWWAVMLARNQPEAEDIPYVQVDRNNPEVGLYDDSVCVVCRDNTRTHALVPCGHKVLCEECVNQLLYKRCPLCNTVFRFSIRIWE</sequence>
<dbReference type="PROSITE" id="PS50089">
    <property type="entry name" value="ZF_RING_2"/>
    <property type="match status" value="1"/>
</dbReference>
<evidence type="ECO:0000256" key="3">
    <source>
        <dbReference type="ARBA" id="ARBA00022833"/>
    </source>
</evidence>
<dbReference type="Pfam" id="PF13920">
    <property type="entry name" value="zf-C3HC4_3"/>
    <property type="match status" value="1"/>
</dbReference>
<evidence type="ECO:0000256" key="5">
    <source>
        <dbReference type="PROSITE-ProRule" id="PRU00175"/>
    </source>
</evidence>
<keyword evidence="10" id="KW-1185">Reference proteome</keyword>
<proteinExistence type="predicted"/>
<dbReference type="Proteomes" id="UP001160148">
    <property type="component" value="Unassembled WGS sequence"/>
</dbReference>
<dbReference type="Gene3D" id="3.30.40.10">
    <property type="entry name" value="Zinc/RING finger domain, C3HC4 (zinc finger)"/>
    <property type="match status" value="1"/>
</dbReference>
<evidence type="ECO:0000259" key="7">
    <source>
        <dbReference type="PROSITE" id="PS50089"/>
    </source>
</evidence>
<feature type="domain" description="RING-type" evidence="7">
    <location>
        <begin position="276"/>
        <end position="313"/>
    </location>
</feature>
<accession>A0AAV0WWW6</accession>
<dbReference type="InterPro" id="IPR006612">
    <property type="entry name" value="THAP_Znf"/>
</dbReference>
<dbReference type="SMART" id="SM00184">
    <property type="entry name" value="RING"/>
    <property type="match status" value="1"/>
</dbReference>
<dbReference type="InterPro" id="IPR013083">
    <property type="entry name" value="Znf_RING/FYVE/PHD"/>
</dbReference>